<dbReference type="AlphaFoldDB" id="L8NZS7"/>
<gene>
    <name evidence="1" type="ORF">STVIR_8231</name>
</gene>
<sequence>MDELPGLLGVVLLLSDEILSLPEWRQELTEGDND</sequence>
<evidence type="ECO:0000313" key="1">
    <source>
        <dbReference type="EMBL" id="ELS50801.1"/>
    </source>
</evidence>
<reference evidence="1 2" key="1">
    <citation type="journal article" date="2013" name="Genome Announc.">
        <title>Draft Genome Sequence of Streptomyces viridochromogenes Strain Tu57, Producer of Avilamycin.</title>
        <authorList>
            <person name="Gruning B.A."/>
            <person name="Erxleben A."/>
            <person name="Hahnlein A."/>
            <person name="Gunther S."/>
        </authorList>
    </citation>
    <scope>NUCLEOTIDE SEQUENCE [LARGE SCALE GENOMIC DNA]</scope>
    <source>
        <strain evidence="1 2">Tue57</strain>
    </source>
</reference>
<name>L8NZS7_STRVR</name>
<dbReference type="EMBL" id="AMLP01000263">
    <property type="protein sequence ID" value="ELS50801.1"/>
    <property type="molecule type" value="Genomic_DNA"/>
</dbReference>
<comment type="caution">
    <text evidence="1">The sequence shown here is derived from an EMBL/GenBank/DDBJ whole genome shotgun (WGS) entry which is preliminary data.</text>
</comment>
<organism evidence="1 2">
    <name type="scientific">Streptomyces viridochromogenes Tue57</name>
    <dbReference type="NCBI Taxonomy" id="1160705"/>
    <lineage>
        <taxon>Bacteria</taxon>
        <taxon>Bacillati</taxon>
        <taxon>Actinomycetota</taxon>
        <taxon>Actinomycetes</taxon>
        <taxon>Kitasatosporales</taxon>
        <taxon>Streptomycetaceae</taxon>
        <taxon>Streptomyces</taxon>
    </lineage>
</organism>
<dbReference type="Proteomes" id="UP000011205">
    <property type="component" value="Unassembled WGS sequence"/>
</dbReference>
<evidence type="ECO:0000313" key="2">
    <source>
        <dbReference type="Proteomes" id="UP000011205"/>
    </source>
</evidence>
<proteinExistence type="predicted"/>
<accession>L8NZS7</accession>
<protein>
    <submittedName>
        <fullName evidence="1">Uncharacterized protein</fullName>
    </submittedName>
</protein>